<evidence type="ECO:0000313" key="1">
    <source>
        <dbReference type="EMBL" id="MFC5385147.1"/>
    </source>
</evidence>
<name>A0ABW0GU29_9HYPH</name>
<keyword evidence="2" id="KW-1185">Reference proteome</keyword>
<comment type="caution">
    <text evidence="1">The sequence shown here is derived from an EMBL/GenBank/DDBJ whole genome shotgun (WGS) entry which is preliminary data.</text>
</comment>
<reference evidence="2" key="1">
    <citation type="journal article" date="2019" name="Int. J. Syst. Evol. Microbiol.">
        <title>The Global Catalogue of Microorganisms (GCM) 10K type strain sequencing project: providing services to taxonomists for standard genome sequencing and annotation.</title>
        <authorList>
            <consortium name="The Broad Institute Genomics Platform"/>
            <consortium name="The Broad Institute Genome Sequencing Center for Infectious Disease"/>
            <person name="Wu L."/>
            <person name="Ma J."/>
        </authorList>
    </citation>
    <scope>NUCLEOTIDE SEQUENCE [LARGE SCALE GENOMIC DNA]</scope>
    <source>
        <strain evidence="2">CGMCC 4.1415</strain>
    </source>
</reference>
<dbReference type="EMBL" id="JBHSLL010000012">
    <property type="protein sequence ID" value="MFC5385147.1"/>
    <property type="molecule type" value="Genomic_DNA"/>
</dbReference>
<protein>
    <submittedName>
        <fullName evidence="1">Uncharacterized protein</fullName>
    </submittedName>
</protein>
<gene>
    <name evidence="1" type="ORF">ACFPLB_04105</name>
</gene>
<accession>A0ABW0GU29</accession>
<organism evidence="1 2">
    <name type="scientific">Aquamicrobium segne</name>
    <dbReference type="NCBI Taxonomy" id="469547"/>
    <lineage>
        <taxon>Bacteria</taxon>
        <taxon>Pseudomonadati</taxon>
        <taxon>Pseudomonadota</taxon>
        <taxon>Alphaproteobacteria</taxon>
        <taxon>Hyphomicrobiales</taxon>
        <taxon>Phyllobacteriaceae</taxon>
        <taxon>Aquamicrobium</taxon>
    </lineage>
</organism>
<proteinExistence type="predicted"/>
<dbReference type="RefSeq" id="WP_378228028.1">
    <property type="nucleotide sequence ID" value="NZ_JBHSLL010000012.1"/>
</dbReference>
<dbReference type="Proteomes" id="UP001596016">
    <property type="component" value="Unassembled WGS sequence"/>
</dbReference>
<sequence>MATMATVRVNTSARMVLYRDFKIEEAYDSKTGADVWEWTHENYGHAGEPHNDVTGDCQTLFECIDAVEAWHENHKLIASNERAA</sequence>
<evidence type="ECO:0000313" key="2">
    <source>
        <dbReference type="Proteomes" id="UP001596016"/>
    </source>
</evidence>